<proteinExistence type="predicted"/>
<gene>
    <name evidence="1" type="ORF">LCGC14_2721110</name>
</gene>
<feature type="non-terminal residue" evidence="1">
    <location>
        <position position="1"/>
    </location>
</feature>
<evidence type="ECO:0000313" key="1">
    <source>
        <dbReference type="EMBL" id="KKK90625.1"/>
    </source>
</evidence>
<dbReference type="AlphaFoldDB" id="A0A0F8ZXQ3"/>
<organism evidence="1">
    <name type="scientific">marine sediment metagenome</name>
    <dbReference type="NCBI Taxonomy" id="412755"/>
    <lineage>
        <taxon>unclassified sequences</taxon>
        <taxon>metagenomes</taxon>
        <taxon>ecological metagenomes</taxon>
    </lineage>
</organism>
<reference evidence="1" key="1">
    <citation type="journal article" date="2015" name="Nature">
        <title>Complex archaea that bridge the gap between prokaryotes and eukaryotes.</title>
        <authorList>
            <person name="Spang A."/>
            <person name="Saw J.H."/>
            <person name="Jorgensen S.L."/>
            <person name="Zaremba-Niedzwiedzka K."/>
            <person name="Martijn J."/>
            <person name="Lind A.E."/>
            <person name="van Eijk R."/>
            <person name="Schleper C."/>
            <person name="Guy L."/>
            <person name="Ettema T.J."/>
        </authorList>
    </citation>
    <scope>NUCLEOTIDE SEQUENCE</scope>
</reference>
<comment type="caution">
    <text evidence="1">The sequence shown here is derived from an EMBL/GenBank/DDBJ whole genome shotgun (WGS) entry which is preliminary data.</text>
</comment>
<accession>A0A0F8ZXQ3</accession>
<sequence length="41" mass="4958">IVFDLPGMTEPEAIKYAKDSLRKTIWDNFKKRLWGWTFKVQ</sequence>
<name>A0A0F8ZXQ3_9ZZZZ</name>
<dbReference type="EMBL" id="LAZR01049014">
    <property type="protein sequence ID" value="KKK90625.1"/>
    <property type="molecule type" value="Genomic_DNA"/>
</dbReference>
<protein>
    <submittedName>
        <fullName evidence="1">Uncharacterized protein</fullName>
    </submittedName>
</protein>